<dbReference type="Pfam" id="PF23562">
    <property type="entry name" value="AMP-binding_C_3"/>
    <property type="match status" value="1"/>
</dbReference>
<dbReference type="PANTHER" id="PTHR43439">
    <property type="entry name" value="PHENYLACETATE-COENZYME A LIGASE"/>
    <property type="match status" value="1"/>
</dbReference>
<name>A0A5C3QBZ4_9AGAR</name>
<evidence type="ECO:0000313" key="4">
    <source>
        <dbReference type="EMBL" id="TFK95953.1"/>
    </source>
</evidence>
<dbReference type="InterPro" id="IPR036736">
    <property type="entry name" value="ACP-like_sf"/>
</dbReference>
<dbReference type="InterPro" id="IPR000873">
    <property type="entry name" value="AMP-dep_synth/lig_dom"/>
</dbReference>
<sequence length="1099" mass="119887">MTTDYSSSSSLPYAIPSLEGYPTLHELSDAQAARHPDRPFYSYTNDDAPDTLIEISHLELNRATHRAAAKMSELPGYDAAARQVVAIVASTDTLVYVALFLGALRAGFVPFFMSPQHTVTAIVGLMKATNCTRILTTPTSRDRIADQVTNVLSNVQTQLLPTLDELFPYLGHESTADSFQPFKLPITEAKPDDIYLYLHSSGSTGIPKPIAQTRRVMSCWCDRDHLRSWASYSPPLRMAANPLSAFHALGVIFILISPLVSGVCVTIYPPIVRGAQQSPYVPSPSNFIEHTMRANCQAIVGTASLVQEWAQKREHLEYLKSMAFVLVGASALAPKIGDYVSKQGVVMIPVYGATELGCVSSLDVLPQGVERGWMYIRFDSQLACNWVEQGDGTREAQFMATERHTPAVLNIPGKRGYTTSDLFVPHPSEPNLWKIVGRIDNVICLATGQKVAPEFMEGIITSHPLVKDAVVFGSGRVSLGVIVDPREGALDAGVDEAAAAEAFKAKIRDIITEANHQSPGYARVFKDMVTIAKSSKPLPRSAKGTVLKKAALALYESEIEDLYSGLEGGATTNAANLSPQSQSISFTDVSSSRSWLISEIKELLCVNIVDQGSDLFFQGLNSIHATVLRNRVVRAVGPEIPNAARLIPIEIVFEHPTVEKLAQAIFSIVTAGTSSAEDQASCSAPEQAIEAAIERFSDGIRRNPNTHPSSLSSFAVLVTGSTGQLGSHLLASLLSDPRVTRIYALNRSSPTVGSQINRFKAHGLNPSRSYYDKLVFLDGALDKKLLGLHQSTYDELLSNVNVIIHNAWMVNFNHTLASYSPLVEGSRNLIELALKSSHASTIRFSFTSTISSVHSWDQSTGAVPEEPVSDSRLAVGSGYGESKFVVERLLEASGIHSTFFRITQLCGSDAGFWTIHDWFPSLVRTAIAMGSLPSSDGTITWVPLSDAASVILDDALAAEFSGHNAFNLVNPRSVPWNTMINHINHSLVQNRITTTTLPLISFTDWLNKLEGVAADADAKTVNHMPAIKLLPFFRTLTTPSVATPEDESRFASWPAFQTKKLQERSSTMKHMKLIDSEAVGRWVRYWVDVGFLQRPGSYN</sequence>
<dbReference type="Pfam" id="PF00501">
    <property type="entry name" value="AMP-binding"/>
    <property type="match status" value="1"/>
</dbReference>
<evidence type="ECO:0000313" key="5">
    <source>
        <dbReference type="Proteomes" id="UP000305067"/>
    </source>
</evidence>
<dbReference type="InterPro" id="IPR020845">
    <property type="entry name" value="AMP-binding_CS"/>
</dbReference>
<accession>A0A5C3QBZ4</accession>
<evidence type="ECO:0000259" key="3">
    <source>
        <dbReference type="PROSITE" id="PS50075"/>
    </source>
</evidence>
<dbReference type="Pfam" id="PF07993">
    <property type="entry name" value="NAD_binding_4"/>
    <property type="match status" value="1"/>
</dbReference>
<gene>
    <name evidence="4" type="ORF">BDV98DRAFT_608606</name>
</gene>
<keyword evidence="5" id="KW-1185">Reference proteome</keyword>
<dbReference type="InterPro" id="IPR051414">
    <property type="entry name" value="Adenylate-forming_Reductase"/>
</dbReference>
<dbReference type="InterPro" id="IPR013120">
    <property type="entry name" value="FAR_NAD-bd"/>
</dbReference>
<dbReference type="PROSITE" id="PS50075">
    <property type="entry name" value="CARRIER"/>
    <property type="match status" value="1"/>
</dbReference>
<feature type="domain" description="Carrier" evidence="3">
    <location>
        <begin position="587"/>
        <end position="669"/>
    </location>
</feature>
<dbReference type="SUPFAM" id="SSF47336">
    <property type="entry name" value="ACP-like"/>
    <property type="match status" value="1"/>
</dbReference>
<dbReference type="AlphaFoldDB" id="A0A5C3QBZ4"/>
<dbReference type="SUPFAM" id="SSF56801">
    <property type="entry name" value="Acetyl-CoA synthetase-like"/>
    <property type="match status" value="1"/>
</dbReference>
<keyword evidence="1" id="KW-0596">Phosphopantetheine</keyword>
<dbReference type="InterPro" id="IPR036291">
    <property type="entry name" value="NAD(P)-bd_dom_sf"/>
</dbReference>
<dbReference type="Proteomes" id="UP000305067">
    <property type="component" value="Unassembled WGS sequence"/>
</dbReference>
<organism evidence="4 5">
    <name type="scientific">Pterulicium gracile</name>
    <dbReference type="NCBI Taxonomy" id="1884261"/>
    <lineage>
        <taxon>Eukaryota</taxon>
        <taxon>Fungi</taxon>
        <taxon>Dikarya</taxon>
        <taxon>Basidiomycota</taxon>
        <taxon>Agaricomycotina</taxon>
        <taxon>Agaricomycetes</taxon>
        <taxon>Agaricomycetidae</taxon>
        <taxon>Agaricales</taxon>
        <taxon>Pleurotineae</taxon>
        <taxon>Pterulaceae</taxon>
        <taxon>Pterulicium</taxon>
    </lineage>
</organism>
<protein>
    <submittedName>
        <fullName evidence="4">Putative aminoadipate reductase</fullName>
    </submittedName>
</protein>
<evidence type="ECO:0000256" key="1">
    <source>
        <dbReference type="ARBA" id="ARBA00022450"/>
    </source>
</evidence>
<dbReference type="PROSITE" id="PS00455">
    <property type="entry name" value="AMP_BINDING"/>
    <property type="match status" value="1"/>
</dbReference>
<dbReference type="PANTHER" id="PTHR43439:SF2">
    <property type="entry name" value="ENZYME, PUTATIVE (JCVI)-RELATED"/>
    <property type="match status" value="1"/>
</dbReference>
<evidence type="ECO:0000256" key="2">
    <source>
        <dbReference type="ARBA" id="ARBA00022553"/>
    </source>
</evidence>
<dbReference type="OrthoDB" id="429813at2759"/>
<dbReference type="Gene3D" id="3.40.50.12780">
    <property type="entry name" value="N-terminal domain of ligase-like"/>
    <property type="match status" value="1"/>
</dbReference>
<keyword evidence="2" id="KW-0597">Phosphoprotein</keyword>
<dbReference type="EMBL" id="ML178870">
    <property type="protein sequence ID" value="TFK95953.1"/>
    <property type="molecule type" value="Genomic_DNA"/>
</dbReference>
<proteinExistence type="predicted"/>
<dbReference type="SUPFAM" id="SSF51735">
    <property type="entry name" value="NAD(P)-binding Rossmann-fold domains"/>
    <property type="match status" value="1"/>
</dbReference>
<dbReference type="Gene3D" id="1.10.1200.10">
    <property type="entry name" value="ACP-like"/>
    <property type="match status" value="1"/>
</dbReference>
<dbReference type="InterPro" id="IPR009081">
    <property type="entry name" value="PP-bd_ACP"/>
</dbReference>
<dbReference type="Gene3D" id="3.40.50.720">
    <property type="entry name" value="NAD(P)-binding Rossmann-like Domain"/>
    <property type="match status" value="1"/>
</dbReference>
<dbReference type="InterPro" id="IPR042099">
    <property type="entry name" value="ANL_N_sf"/>
</dbReference>
<dbReference type="STRING" id="1884261.A0A5C3QBZ4"/>
<reference evidence="4 5" key="1">
    <citation type="journal article" date="2019" name="Nat. Ecol. Evol.">
        <title>Megaphylogeny resolves global patterns of mushroom evolution.</title>
        <authorList>
            <person name="Varga T."/>
            <person name="Krizsan K."/>
            <person name="Foldi C."/>
            <person name="Dima B."/>
            <person name="Sanchez-Garcia M."/>
            <person name="Sanchez-Ramirez S."/>
            <person name="Szollosi G.J."/>
            <person name="Szarkandi J.G."/>
            <person name="Papp V."/>
            <person name="Albert L."/>
            <person name="Andreopoulos W."/>
            <person name="Angelini C."/>
            <person name="Antonin V."/>
            <person name="Barry K.W."/>
            <person name="Bougher N.L."/>
            <person name="Buchanan P."/>
            <person name="Buyck B."/>
            <person name="Bense V."/>
            <person name="Catcheside P."/>
            <person name="Chovatia M."/>
            <person name="Cooper J."/>
            <person name="Damon W."/>
            <person name="Desjardin D."/>
            <person name="Finy P."/>
            <person name="Geml J."/>
            <person name="Haridas S."/>
            <person name="Hughes K."/>
            <person name="Justo A."/>
            <person name="Karasinski D."/>
            <person name="Kautmanova I."/>
            <person name="Kiss B."/>
            <person name="Kocsube S."/>
            <person name="Kotiranta H."/>
            <person name="LaButti K.M."/>
            <person name="Lechner B.E."/>
            <person name="Liimatainen K."/>
            <person name="Lipzen A."/>
            <person name="Lukacs Z."/>
            <person name="Mihaltcheva S."/>
            <person name="Morgado L.N."/>
            <person name="Niskanen T."/>
            <person name="Noordeloos M.E."/>
            <person name="Ohm R.A."/>
            <person name="Ortiz-Santana B."/>
            <person name="Ovrebo C."/>
            <person name="Racz N."/>
            <person name="Riley R."/>
            <person name="Savchenko A."/>
            <person name="Shiryaev A."/>
            <person name="Soop K."/>
            <person name="Spirin V."/>
            <person name="Szebenyi C."/>
            <person name="Tomsovsky M."/>
            <person name="Tulloss R.E."/>
            <person name="Uehling J."/>
            <person name="Grigoriev I.V."/>
            <person name="Vagvolgyi C."/>
            <person name="Papp T."/>
            <person name="Martin F.M."/>
            <person name="Miettinen O."/>
            <person name="Hibbett D.S."/>
            <person name="Nagy L.G."/>
        </authorList>
    </citation>
    <scope>NUCLEOTIDE SEQUENCE [LARGE SCALE GENOMIC DNA]</scope>
    <source>
        <strain evidence="4 5">CBS 309.79</strain>
    </source>
</reference>